<dbReference type="GO" id="GO:0016787">
    <property type="term" value="F:hydrolase activity"/>
    <property type="evidence" value="ECO:0007669"/>
    <property type="project" value="UniProtKB-KW"/>
</dbReference>
<evidence type="ECO:0000313" key="3">
    <source>
        <dbReference type="Proteomes" id="UP000027616"/>
    </source>
</evidence>
<evidence type="ECO:0000313" key="2">
    <source>
        <dbReference type="EMBL" id="CDN32903.1"/>
    </source>
</evidence>
<keyword evidence="3" id="KW-1185">Reference proteome</keyword>
<name>A0A060REA4_9BACT</name>
<keyword evidence="2" id="KW-0378">Hydrolase</keyword>
<dbReference type="eggNOG" id="COG1451">
    <property type="taxonomic scope" value="Bacteria"/>
</dbReference>
<sequence>MRLLKLLVRRNNCVMVATHQAPVVKTYIRGIRRRYLLLGQEYGIVLRQGARNSLKIEKDNFVVTLSEMTKENFERFIEDWYRRTARKIFLKSVAKYISDSPPQIKIYKMRRAWGRCYYRKNIITINLHLVKCPEECIDYIVLHELCHFTHNDHSKDFYKMVTETDSHWKQKDARLKEFSQSRVTLLQRLHI</sequence>
<protein>
    <submittedName>
        <fullName evidence="2">Predicted metal-dependent hydrolase</fullName>
    </submittedName>
</protein>
<evidence type="ECO:0000259" key="1">
    <source>
        <dbReference type="Pfam" id="PF01863"/>
    </source>
</evidence>
<dbReference type="PANTHER" id="PTHR30399">
    <property type="entry name" value="UNCHARACTERIZED PROTEIN YGJP"/>
    <property type="match status" value="1"/>
</dbReference>
<dbReference type="AlphaFoldDB" id="A0A060REA4"/>
<dbReference type="InterPro" id="IPR053136">
    <property type="entry name" value="UTP_pyrophosphatase-like"/>
</dbReference>
<dbReference type="Pfam" id="PF01863">
    <property type="entry name" value="YgjP-like"/>
    <property type="match status" value="1"/>
</dbReference>
<dbReference type="HOGENOM" id="CLU_065947_4_2_10"/>
<dbReference type="KEGG" id="rbc:BN938_2837"/>
<dbReference type="OrthoDB" id="9811177at2"/>
<dbReference type="STRING" id="1433126.BN938_2837"/>
<feature type="domain" description="YgjP-like metallopeptidase" evidence="1">
    <location>
        <begin position="21"/>
        <end position="177"/>
    </location>
</feature>
<dbReference type="CDD" id="cd07344">
    <property type="entry name" value="M48_yhfN_like"/>
    <property type="match status" value="1"/>
</dbReference>
<dbReference type="Gene3D" id="3.30.2010.10">
    <property type="entry name" value="Metalloproteases ('zincins'), catalytic domain"/>
    <property type="match status" value="1"/>
</dbReference>
<gene>
    <name evidence="2" type="ORF">BN938_2837</name>
</gene>
<organism evidence="2 3">
    <name type="scientific">Mucinivorans hirudinis</name>
    <dbReference type="NCBI Taxonomy" id="1433126"/>
    <lineage>
        <taxon>Bacteria</taxon>
        <taxon>Pseudomonadati</taxon>
        <taxon>Bacteroidota</taxon>
        <taxon>Bacteroidia</taxon>
        <taxon>Bacteroidales</taxon>
        <taxon>Rikenellaceae</taxon>
        <taxon>Mucinivorans</taxon>
    </lineage>
</organism>
<dbReference type="Proteomes" id="UP000027616">
    <property type="component" value="Chromosome I"/>
</dbReference>
<dbReference type="EMBL" id="HG934468">
    <property type="protein sequence ID" value="CDN32903.1"/>
    <property type="molecule type" value="Genomic_DNA"/>
</dbReference>
<dbReference type="InterPro" id="IPR002725">
    <property type="entry name" value="YgjP-like_metallopeptidase"/>
</dbReference>
<dbReference type="PANTHER" id="PTHR30399:SF1">
    <property type="entry name" value="UTP PYROPHOSPHATASE"/>
    <property type="match status" value="1"/>
</dbReference>
<reference evidence="2 3" key="1">
    <citation type="journal article" date="2015" name="Genome Announc.">
        <title>Complete Genome Sequence of the Novel Leech Symbiont Mucinivorans hirudinis M3T.</title>
        <authorList>
            <person name="Nelson M.C."/>
            <person name="Bomar L."/>
            <person name="Graf J."/>
        </authorList>
    </citation>
    <scope>NUCLEOTIDE SEQUENCE [LARGE SCALE GENOMIC DNA]</scope>
    <source>
        <strain evidence="3">M3</strain>
    </source>
</reference>
<proteinExistence type="predicted"/>
<accession>A0A060REA4</accession>